<dbReference type="AlphaFoldDB" id="A0A024EFH8"/>
<reference evidence="1 2" key="1">
    <citation type="journal article" date="2012" name="J. Bacteriol.">
        <title>Genome sequence of cold-adapted Pseudomonas mandelii strain JR-1.</title>
        <authorList>
            <person name="Jang S.H."/>
            <person name="Kim J."/>
            <person name="Kim J."/>
            <person name="Hong S."/>
            <person name="Lee C."/>
        </authorList>
    </citation>
    <scope>NUCLEOTIDE SEQUENCE [LARGE SCALE GENOMIC DNA]</scope>
    <source>
        <strain evidence="1 2">JR-1</strain>
    </source>
</reference>
<gene>
    <name evidence="1" type="ORF">OU5_4024</name>
</gene>
<protein>
    <submittedName>
        <fullName evidence="1">Uncharacterized protein</fullName>
    </submittedName>
</protein>
<accession>A0A024EFH8</accession>
<proteinExistence type="predicted"/>
<dbReference type="HOGENOM" id="CLU_3102756_0_0_6"/>
<evidence type="ECO:0000313" key="2">
    <source>
        <dbReference type="Proteomes" id="UP000026913"/>
    </source>
</evidence>
<dbReference type="EMBL" id="CP005960">
    <property type="protein sequence ID" value="AHZ71103.1"/>
    <property type="molecule type" value="Genomic_DNA"/>
</dbReference>
<dbReference type="KEGG" id="pman:OU5_4024"/>
<organism evidence="1 2">
    <name type="scientific">Pseudomonas mandelii JR-1</name>
    <dbReference type="NCBI Taxonomy" id="1147786"/>
    <lineage>
        <taxon>Bacteria</taxon>
        <taxon>Pseudomonadati</taxon>
        <taxon>Pseudomonadota</taxon>
        <taxon>Gammaproteobacteria</taxon>
        <taxon>Pseudomonadales</taxon>
        <taxon>Pseudomonadaceae</taxon>
        <taxon>Pseudomonas</taxon>
    </lineage>
</organism>
<sequence length="51" mass="5146">MGAFGHFAALLAFSSTGYSPDVAANAAIGCGNPVNQRNSALITKIGSFLCL</sequence>
<dbReference type="Proteomes" id="UP000026913">
    <property type="component" value="Chromosome"/>
</dbReference>
<name>A0A024EFH8_9PSED</name>
<evidence type="ECO:0000313" key="1">
    <source>
        <dbReference type="EMBL" id="AHZ71103.1"/>
    </source>
</evidence>